<comment type="similarity">
    <text evidence="1">Belongs to the sigma-70 factor family. ECF subfamily.</text>
</comment>
<dbReference type="InterPro" id="IPR014284">
    <property type="entry name" value="RNA_pol_sigma-70_dom"/>
</dbReference>
<keyword evidence="2" id="KW-0805">Transcription regulation</keyword>
<dbReference type="InterPro" id="IPR039425">
    <property type="entry name" value="RNA_pol_sigma-70-like"/>
</dbReference>
<keyword evidence="9" id="KW-1185">Reference proteome</keyword>
<dbReference type="NCBIfam" id="TIGR02937">
    <property type="entry name" value="sigma70-ECF"/>
    <property type="match status" value="1"/>
</dbReference>
<comment type="caution">
    <text evidence="8">The sequence shown here is derived from an EMBL/GenBank/DDBJ whole genome shotgun (WGS) entry which is preliminary data.</text>
</comment>
<dbReference type="RefSeq" id="WP_188124611.1">
    <property type="nucleotide sequence ID" value="NZ_BOMP01000034.1"/>
</dbReference>
<accession>A0ABQ4AG62</accession>
<sequence>MEHRRADFAAFYENARDDCLRAVTASLGNRQAAEEAVAEAFARAWARWPRIADHPSPRAWIVRTALNMHVSRWRRWRREVPTPDRYDQPTLDDTDTTMPDPRMMAALQSLPLRQRQVVALRIFLDLDSKTTARTLGIAAGTVTAHLHRATRTLRAHLTSATEER</sequence>
<dbReference type="InterPro" id="IPR013324">
    <property type="entry name" value="RNA_pol_sigma_r3/r4-like"/>
</dbReference>
<dbReference type="Proteomes" id="UP000631312">
    <property type="component" value="Unassembled WGS sequence"/>
</dbReference>
<evidence type="ECO:0000313" key="9">
    <source>
        <dbReference type="Proteomes" id="UP000631312"/>
    </source>
</evidence>
<evidence type="ECO:0000256" key="1">
    <source>
        <dbReference type="ARBA" id="ARBA00010641"/>
    </source>
</evidence>
<feature type="domain" description="RNA polymerase sigma factor 70 region 4 type 2" evidence="7">
    <location>
        <begin position="103"/>
        <end position="152"/>
    </location>
</feature>
<evidence type="ECO:0000256" key="4">
    <source>
        <dbReference type="ARBA" id="ARBA00023125"/>
    </source>
</evidence>
<dbReference type="Gene3D" id="1.10.10.10">
    <property type="entry name" value="Winged helix-like DNA-binding domain superfamily/Winged helix DNA-binding domain"/>
    <property type="match status" value="1"/>
</dbReference>
<evidence type="ECO:0000256" key="5">
    <source>
        <dbReference type="ARBA" id="ARBA00023163"/>
    </source>
</evidence>
<dbReference type="PANTHER" id="PTHR43133">
    <property type="entry name" value="RNA POLYMERASE ECF-TYPE SIGMA FACTO"/>
    <property type="match status" value="1"/>
</dbReference>
<dbReference type="PANTHER" id="PTHR43133:SF8">
    <property type="entry name" value="RNA POLYMERASE SIGMA FACTOR HI_1459-RELATED"/>
    <property type="match status" value="1"/>
</dbReference>
<dbReference type="Pfam" id="PF08281">
    <property type="entry name" value="Sigma70_r4_2"/>
    <property type="match status" value="1"/>
</dbReference>
<keyword evidence="3" id="KW-0731">Sigma factor</keyword>
<dbReference type="GO" id="GO:0000428">
    <property type="term" value="C:DNA-directed RNA polymerase complex"/>
    <property type="evidence" value="ECO:0007669"/>
    <property type="project" value="UniProtKB-KW"/>
</dbReference>
<evidence type="ECO:0000259" key="7">
    <source>
        <dbReference type="Pfam" id="PF08281"/>
    </source>
</evidence>
<dbReference type="InterPro" id="IPR007627">
    <property type="entry name" value="RNA_pol_sigma70_r2"/>
</dbReference>
<dbReference type="SUPFAM" id="SSF88946">
    <property type="entry name" value="Sigma2 domain of RNA polymerase sigma factors"/>
    <property type="match status" value="1"/>
</dbReference>
<dbReference type="InterPro" id="IPR036388">
    <property type="entry name" value="WH-like_DNA-bd_sf"/>
</dbReference>
<dbReference type="Gene3D" id="1.10.1740.10">
    <property type="match status" value="1"/>
</dbReference>
<name>A0ABQ4AG62_9ACTN</name>
<evidence type="ECO:0000256" key="3">
    <source>
        <dbReference type="ARBA" id="ARBA00023082"/>
    </source>
</evidence>
<dbReference type="EMBL" id="BOMP01000034">
    <property type="protein sequence ID" value="GIE39449.1"/>
    <property type="molecule type" value="Genomic_DNA"/>
</dbReference>
<dbReference type="SUPFAM" id="SSF88659">
    <property type="entry name" value="Sigma3 and sigma4 domains of RNA polymerase sigma factors"/>
    <property type="match status" value="1"/>
</dbReference>
<dbReference type="InterPro" id="IPR013325">
    <property type="entry name" value="RNA_pol_sigma_r2"/>
</dbReference>
<evidence type="ECO:0000256" key="2">
    <source>
        <dbReference type="ARBA" id="ARBA00023015"/>
    </source>
</evidence>
<dbReference type="InterPro" id="IPR013249">
    <property type="entry name" value="RNA_pol_sigma70_r4_t2"/>
</dbReference>
<reference evidence="8 9" key="1">
    <citation type="submission" date="2021-01" db="EMBL/GenBank/DDBJ databases">
        <title>Whole genome shotgun sequence of Actinoplanes lobatus NBRC 12513.</title>
        <authorList>
            <person name="Komaki H."/>
            <person name="Tamura T."/>
        </authorList>
    </citation>
    <scope>NUCLEOTIDE SEQUENCE [LARGE SCALE GENOMIC DNA]</scope>
    <source>
        <strain evidence="8 9">NBRC 12513</strain>
    </source>
</reference>
<gene>
    <name evidence="8" type="ORF">Alo02nite_23470</name>
</gene>
<dbReference type="Pfam" id="PF04542">
    <property type="entry name" value="Sigma70_r2"/>
    <property type="match status" value="1"/>
</dbReference>
<evidence type="ECO:0000313" key="8">
    <source>
        <dbReference type="EMBL" id="GIE39449.1"/>
    </source>
</evidence>
<keyword evidence="5" id="KW-0804">Transcription</keyword>
<feature type="domain" description="RNA polymerase sigma-70 region 2" evidence="6">
    <location>
        <begin position="16"/>
        <end position="78"/>
    </location>
</feature>
<protein>
    <submittedName>
        <fullName evidence="8">DNA-directed RNA polymerase sigma-70 factor</fullName>
    </submittedName>
</protein>
<organism evidence="8 9">
    <name type="scientific">Actinoplanes lobatus</name>
    <dbReference type="NCBI Taxonomy" id="113568"/>
    <lineage>
        <taxon>Bacteria</taxon>
        <taxon>Bacillati</taxon>
        <taxon>Actinomycetota</taxon>
        <taxon>Actinomycetes</taxon>
        <taxon>Micromonosporales</taxon>
        <taxon>Micromonosporaceae</taxon>
        <taxon>Actinoplanes</taxon>
    </lineage>
</organism>
<evidence type="ECO:0000259" key="6">
    <source>
        <dbReference type="Pfam" id="PF04542"/>
    </source>
</evidence>
<keyword evidence="4" id="KW-0238">DNA-binding</keyword>
<proteinExistence type="inferred from homology"/>
<keyword evidence="8" id="KW-0240">DNA-directed RNA polymerase</keyword>